<dbReference type="EMBL" id="WITK01000007">
    <property type="protein sequence ID" value="MQW91964.1"/>
    <property type="molecule type" value="Genomic_DNA"/>
</dbReference>
<dbReference type="RefSeq" id="WP_153370325.1">
    <property type="nucleotide sequence ID" value="NZ_CP045650.1"/>
</dbReference>
<keyword evidence="3" id="KW-1185">Reference proteome</keyword>
<proteinExistence type="predicted"/>
<dbReference type="NCBIfam" id="TIGR02681">
    <property type="entry name" value="phage_pRha"/>
    <property type="match status" value="1"/>
</dbReference>
<name>A0A5Q0P043_9GAMM</name>
<evidence type="ECO:0000313" key="4">
    <source>
        <dbReference type="Proteomes" id="UP000480556"/>
    </source>
</evidence>
<dbReference type="InterPro" id="IPR014054">
    <property type="entry name" value="Phage_regulatory_Rha"/>
</dbReference>
<dbReference type="Proteomes" id="UP000327478">
    <property type="component" value="Chromosome"/>
</dbReference>
<evidence type="ECO:0000313" key="3">
    <source>
        <dbReference type="Proteomes" id="UP000327478"/>
    </source>
</evidence>
<protein>
    <submittedName>
        <fullName evidence="1">Uncharacterized protein</fullName>
    </submittedName>
</protein>
<sequence>MNKPLNFPPKFQEQLIEISSRFHNSDHQAEATTTSLKVAKYFQRNHRDVLRALRELECSADFSGRNFALTEYIDTQGKPRPMYEMTKNGFVFLIMSFTGKQAAMFKESYIAAFDEMSDFIKSQNLTLISEFNKAVLQYERASDAASEAGRNLVLFGRKIKPHAAEKMAELERQLQPLLFDEEDK</sequence>
<gene>
    <name evidence="2" type="ORF">GFH30_01000</name>
    <name evidence="1" type="ORF">GHJ48_06055</name>
</gene>
<evidence type="ECO:0000313" key="2">
    <source>
        <dbReference type="EMBL" id="QGA10062.1"/>
    </source>
</evidence>
<accession>A0A5Q0P043</accession>
<dbReference type="AlphaFoldDB" id="A0A5Q0P043"/>
<evidence type="ECO:0000313" key="1">
    <source>
        <dbReference type="EMBL" id="MQW91964.1"/>
    </source>
</evidence>
<organism evidence="1 4">
    <name type="scientific">Acinetobacter wanghuae</name>
    <dbReference type="NCBI Taxonomy" id="2662362"/>
    <lineage>
        <taxon>Bacteria</taxon>
        <taxon>Pseudomonadati</taxon>
        <taxon>Pseudomonadota</taxon>
        <taxon>Gammaproteobacteria</taxon>
        <taxon>Moraxellales</taxon>
        <taxon>Moraxellaceae</taxon>
        <taxon>Acinetobacter</taxon>
    </lineage>
</organism>
<dbReference type="Pfam" id="PF09669">
    <property type="entry name" value="Phage_pRha"/>
    <property type="match status" value="1"/>
</dbReference>
<dbReference type="Proteomes" id="UP000480556">
    <property type="component" value="Unassembled WGS sequence"/>
</dbReference>
<dbReference type="EMBL" id="CP045650">
    <property type="protein sequence ID" value="QGA10062.1"/>
    <property type="molecule type" value="Genomic_DNA"/>
</dbReference>
<reference evidence="3 4" key="1">
    <citation type="submission" date="2019-10" db="EMBL/GenBank/DDBJ databases">
        <authorList>
            <person name="Dong K."/>
        </authorList>
    </citation>
    <scope>NUCLEOTIDE SEQUENCE [LARGE SCALE GENOMIC DNA]</scope>
    <source>
        <strain evidence="2">Dk386</strain>
        <strain evidence="3">dk386</strain>
        <strain evidence="1">Dk771</strain>
        <strain evidence="4">dk771</strain>
    </source>
</reference>